<dbReference type="GO" id="GO:0016874">
    <property type="term" value="F:ligase activity"/>
    <property type="evidence" value="ECO:0007669"/>
    <property type="project" value="UniProtKB-KW"/>
</dbReference>
<dbReference type="SUPFAM" id="SSF51430">
    <property type="entry name" value="NAD(P)-linked oxidoreductase"/>
    <property type="match status" value="1"/>
</dbReference>
<dbReference type="PANTHER" id="PTHR13295:SF4">
    <property type="entry name" value="GLUTAMATE--CYSTEINE LIGASE REGULATORY SUBUNIT"/>
    <property type="match status" value="1"/>
</dbReference>
<keyword evidence="9" id="KW-0436">Ligase</keyword>
<accession>A0A6P7GNK6</accession>
<evidence type="ECO:0000256" key="6">
    <source>
        <dbReference type="ARBA" id="ARBA00031154"/>
    </source>
</evidence>
<proteinExistence type="inferred from homology"/>
<dbReference type="RefSeq" id="XP_028151214.1">
    <property type="nucleotide sequence ID" value="XM_028295413.1"/>
</dbReference>
<comment type="pathway">
    <text evidence="1">Sulfur metabolism; glutathione biosynthesis; glutathione from L-cysteine and L-glutamate: step 1/2.</text>
</comment>
<dbReference type="Gene3D" id="3.20.20.100">
    <property type="entry name" value="NADP-dependent oxidoreductase domain"/>
    <property type="match status" value="1"/>
</dbReference>
<dbReference type="GO" id="GO:0035226">
    <property type="term" value="F:glutamate-cysteine ligase catalytic subunit binding"/>
    <property type="evidence" value="ECO:0007669"/>
    <property type="project" value="InterPro"/>
</dbReference>
<keyword evidence="4" id="KW-0317">Glutathione biosynthesis</keyword>
<dbReference type="FunCoup" id="A0A6P7GNK6">
    <property type="interactions" value="1341"/>
</dbReference>
<dbReference type="UniPathway" id="UPA00142">
    <property type="reaction ID" value="UER00209"/>
</dbReference>
<dbReference type="GO" id="GO:0030234">
    <property type="term" value="F:enzyme regulator activity"/>
    <property type="evidence" value="ECO:0007669"/>
    <property type="project" value="TreeGrafter"/>
</dbReference>
<reference evidence="9" key="1">
    <citation type="submission" date="2025-08" db="UniProtKB">
        <authorList>
            <consortium name="RefSeq"/>
        </authorList>
    </citation>
    <scope>IDENTIFICATION</scope>
</reference>
<evidence type="ECO:0000256" key="1">
    <source>
        <dbReference type="ARBA" id="ARBA00005006"/>
    </source>
</evidence>
<dbReference type="GO" id="GO:0017109">
    <property type="term" value="C:glutamate-cysteine ligase complex"/>
    <property type="evidence" value="ECO:0007669"/>
    <property type="project" value="TreeGrafter"/>
</dbReference>
<evidence type="ECO:0000256" key="7">
    <source>
        <dbReference type="ARBA" id="ARBA00031732"/>
    </source>
</evidence>
<evidence type="ECO:0000256" key="8">
    <source>
        <dbReference type="ARBA" id="ARBA00032926"/>
    </source>
</evidence>
<dbReference type="InterPro" id="IPR036812">
    <property type="entry name" value="NAD(P)_OxRdtase_dom_sf"/>
</dbReference>
<sequence length="257" mass="29122">MAKNIDFTKLNKIIVNTGNLLSINDITKKPNQNTSEELVEAINFTLKEFGNNGSLQLQPDQQVVISRPQDNLKISEHELSDLKIGFKVFLNTDDQVLLTEAIEKALSLLKVKAINDVIVTFKQKPSEDKKDDLNTIQSAWKVLEDLIETQQIKQIGIADVEENTFKSLYQWAKVKPSIIQINLATCCVVPPSLQTFCKEHDIKLLTHSDAVDILPAQSIQNIFDKPLLLQWALRFLIHVKCRGVLTTKGYLLKFLDQ</sequence>
<dbReference type="GO" id="GO:0006750">
    <property type="term" value="P:glutathione biosynthetic process"/>
    <property type="evidence" value="ECO:0007669"/>
    <property type="project" value="UniProtKB-UniPathway"/>
</dbReference>
<organism evidence="9">
    <name type="scientific">Diabrotica virgifera virgifera</name>
    <name type="common">western corn rootworm</name>
    <dbReference type="NCBI Taxonomy" id="50390"/>
    <lineage>
        <taxon>Eukaryota</taxon>
        <taxon>Metazoa</taxon>
        <taxon>Ecdysozoa</taxon>
        <taxon>Arthropoda</taxon>
        <taxon>Hexapoda</taxon>
        <taxon>Insecta</taxon>
        <taxon>Pterygota</taxon>
        <taxon>Neoptera</taxon>
        <taxon>Endopterygota</taxon>
        <taxon>Coleoptera</taxon>
        <taxon>Polyphaga</taxon>
        <taxon>Cucujiformia</taxon>
        <taxon>Chrysomeloidea</taxon>
        <taxon>Chrysomelidae</taxon>
        <taxon>Galerucinae</taxon>
        <taxon>Diabroticina</taxon>
        <taxon>Diabroticites</taxon>
        <taxon>Diabrotica</taxon>
    </lineage>
</organism>
<evidence type="ECO:0000256" key="2">
    <source>
        <dbReference type="ARBA" id="ARBA00008612"/>
    </source>
</evidence>
<evidence type="ECO:0000313" key="9">
    <source>
        <dbReference type="RefSeq" id="XP_028151214.1"/>
    </source>
</evidence>
<protein>
    <recommendedName>
        <fullName evidence="7">GCS light chain</fullName>
    </recommendedName>
    <alternativeName>
        <fullName evidence="5">Gamma-ECS regulatory subunit</fullName>
    </alternativeName>
    <alternativeName>
        <fullName evidence="8">Gamma-glutamylcysteine synthetase regulatory subunit</fullName>
    </alternativeName>
    <alternativeName>
        <fullName evidence="6">Glutamate--cysteine ligase modifier subunit</fullName>
    </alternativeName>
</protein>
<name>A0A6P7GNK6_DIAVI</name>
<evidence type="ECO:0000256" key="4">
    <source>
        <dbReference type="ARBA" id="ARBA00022684"/>
    </source>
</evidence>
<dbReference type="InterPro" id="IPR032963">
    <property type="entry name" value="Gclm"/>
</dbReference>
<dbReference type="PANTHER" id="PTHR13295">
    <property type="entry name" value="GLUTAMATE CYSTEINE LIGASE REGULATORY SUBUNIT"/>
    <property type="match status" value="1"/>
</dbReference>
<comment type="subunit">
    <text evidence="3">Heterodimer of a catalytic heavy chain and a regulatory light chain.</text>
</comment>
<comment type="similarity">
    <text evidence="2">Belongs to the aldo/keto reductase family. Glutamate--cysteine ligase light chain subfamily.</text>
</comment>
<evidence type="ECO:0000256" key="3">
    <source>
        <dbReference type="ARBA" id="ARBA00011532"/>
    </source>
</evidence>
<dbReference type="AlphaFoldDB" id="A0A6P7GNK6"/>
<gene>
    <name evidence="9" type="primary">LOC114344583</name>
</gene>
<evidence type="ECO:0000256" key="5">
    <source>
        <dbReference type="ARBA" id="ARBA00030406"/>
    </source>
</evidence>
<dbReference type="InParanoid" id="A0A6P7GNK6"/>